<dbReference type="InterPro" id="IPR001650">
    <property type="entry name" value="Helicase_C-like"/>
</dbReference>
<dbReference type="GO" id="GO:0016787">
    <property type="term" value="F:hydrolase activity"/>
    <property type="evidence" value="ECO:0007669"/>
    <property type="project" value="UniProtKB-KW"/>
</dbReference>
<dbReference type="InterPro" id="IPR050547">
    <property type="entry name" value="DEAD_box_RNA_helicases"/>
</dbReference>
<dbReference type="KEGG" id="svp:Pan189_19740"/>
<dbReference type="InterPro" id="IPR006474">
    <property type="entry name" value="Helicase_Cas3_CRISPR-ass_core"/>
</dbReference>
<dbReference type="PROSITE" id="PS51643">
    <property type="entry name" value="HD_CAS3"/>
    <property type="match status" value="1"/>
</dbReference>
<organism evidence="11 12">
    <name type="scientific">Stratiformator vulcanicus</name>
    <dbReference type="NCBI Taxonomy" id="2527980"/>
    <lineage>
        <taxon>Bacteria</taxon>
        <taxon>Pseudomonadati</taxon>
        <taxon>Planctomycetota</taxon>
        <taxon>Planctomycetia</taxon>
        <taxon>Planctomycetales</taxon>
        <taxon>Planctomycetaceae</taxon>
        <taxon>Stratiformator</taxon>
    </lineage>
</organism>
<dbReference type="Pfam" id="PF18019">
    <property type="entry name" value="Cas3_HD"/>
    <property type="match status" value="1"/>
</dbReference>
<dbReference type="Pfam" id="PF22590">
    <property type="entry name" value="Cas3-like_C_2"/>
    <property type="match status" value="1"/>
</dbReference>
<comment type="similarity">
    <text evidence="1">In the N-terminal section; belongs to the CRISPR-associated nuclease Cas3-HD family.</text>
</comment>
<keyword evidence="6 11" id="KW-0378">Hydrolase</keyword>
<dbReference type="GO" id="GO:0005524">
    <property type="term" value="F:ATP binding"/>
    <property type="evidence" value="ECO:0007669"/>
    <property type="project" value="UniProtKB-KW"/>
</dbReference>
<dbReference type="EMBL" id="CP036268">
    <property type="protein sequence ID" value="QDT37594.1"/>
    <property type="molecule type" value="Genomic_DNA"/>
</dbReference>
<dbReference type="InterPro" id="IPR038257">
    <property type="entry name" value="CRISPR-assoc_Cas3_HD_sf"/>
</dbReference>
<dbReference type="InterPro" id="IPR014001">
    <property type="entry name" value="Helicase_ATP-bd"/>
</dbReference>
<evidence type="ECO:0000313" key="11">
    <source>
        <dbReference type="EMBL" id="QDT37594.1"/>
    </source>
</evidence>
<dbReference type="InterPro" id="IPR041372">
    <property type="entry name" value="Cas3_C"/>
</dbReference>
<evidence type="ECO:0000256" key="9">
    <source>
        <dbReference type="ARBA" id="ARBA00023118"/>
    </source>
</evidence>
<keyword evidence="8" id="KW-0067">ATP-binding</keyword>
<keyword evidence="4" id="KW-0479">Metal-binding</keyword>
<keyword evidence="9" id="KW-0051">Antiviral defense</keyword>
<proteinExistence type="inferred from homology"/>
<dbReference type="GO" id="GO:0004519">
    <property type="term" value="F:endonuclease activity"/>
    <property type="evidence" value="ECO:0007669"/>
    <property type="project" value="UniProtKB-KW"/>
</dbReference>
<dbReference type="OrthoDB" id="9810236at2"/>
<feature type="domain" description="HD Cas3-type" evidence="10">
    <location>
        <begin position="18"/>
        <end position="205"/>
    </location>
</feature>
<dbReference type="NCBIfam" id="TIGR01596">
    <property type="entry name" value="cas3_HD"/>
    <property type="match status" value="1"/>
</dbReference>
<evidence type="ECO:0000256" key="4">
    <source>
        <dbReference type="ARBA" id="ARBA00022723"/>
    </source>
</evidence>
<dbReference type="NCBIfam" id="TIGR01587">
    <property type="entry name" value="cas3_core"/>
    <property type="match status" value="1"/>
</dbReference>
<evidence type="ECO:0000256" key="6">
    <source>
        <dbReference type="ARBA" id="ARBA00022801"/>
    </source>
</evidence>
<dbReference type="InterPro" id="IPR027417">
    <property type="entry name" value="P-loop_NTPase"/>
</dbReference>
<keyword evidence="3" id="KW-0540">Nuclease</keyword>
<protein>
    <submittedName>
        <fullName evidence="11">CRISPR-associated endonuclease/helicase Cas3</fullName>
        <ecNumber evidence="11">3.1.-.-</ecNumber>
    </submittedName>
</protein>
<evidence type="ECO:0000256" key="2">
    <source>
        <dbReference type="ARBA" id="ARBA00009046"/>
    </source>
</evidence>
<dbReference type="GO" id="GO:0051607">
    <property type="term" value="P:defense response to virus"/>
    <property type="evidence" value="ECO:0007669"/>
    <property type="project" value="UniProtKB-KW"/>
</dbReference>
<dbReference type="EC" id="3.1.-.-" evidence="11"/>
<accession>A0A517R186</accession>
<dbReference type="GO" id="GO:0003723">
    <property type="term" value="F:RNA binding"/>
    <property type="evidence" value="ECO:0007669"/>
    <property type="project" value="TreeGrafter"/>
</dbReference>
<dbReference type="InterPro" id="IPR006483">
    <property type="entry name" value="CRISPR-assoc_Cas3_HD"/>
</dbReference>
<dbReference type="AlphaFoldDB" id="A0A517R186"/>
<dbReference type="CDD" id="cd09641">
    <property type="entry name" value="Cas3''_I"/>
    <property type="match status" value="1"/>
</dbReference>
<dbReference type="PANTHER" id="PTHR47963:SF9">
    <property type="entry name" value="CRISPR-ASSOCIATED ENDONUCLEASE_HELICASE CAS3"/>
    <property type="match status" value="1"/>
</dbReference>
<sequence length="934" mass="103262">MSVSQSQFWAKLGRDGVYPDDAHPVICHCIDVGGCAQVLWDEGLSEGVKRHWSECVGLDETTTGRWTAFFSAVHDVGKVSPDFQYGRAPEPQKNAIRRSLGLSEMSGSRPHAEISGRALLPWLVETLKWLEPKARRVSQVVAGHHGIVPSHVDVKSSARDWHASRVELLDELARFFKVAELNRPQPRDGAWWLFLAGLISVADWLGSQKLQFPPAGIQVDLQAYVAGSQERCRSAVEATGWLNRDGGRADVVGLTDLFPFISEPRPLQTFVAEIATELADRPSLTIIEAPMGEGKTEAALFLADVFQHAAGRRGFYVALPTQATSNGMLPRIENFLAERYPRQSIDLQLIHGGASLSEAFEEMVRRSEDRALFNPVYGDDEEADESRGAVVAEAWFASDKRQALLAPFGVGTVDQAMLAVLQTKFHFVRLLGLSGRTVILDEVHAYDAYMSTIQSRLLRWLRSLGSPVVLLSATLPAGRRRELIAAWQGRNVDDVTIPDEAYPRVTSVTDAKSEPRAHHFAWNKALERTVRLGEVSASGLAEQLGKALSGGGCAAVICNTVGSAQRLFDDLCAAGFSPIDLPDDWSRNDPIPEGDLLLFHARFPFGRRQQIEEAVLRKFGKGEAIKTGTGSVQFEGTRPRCVLVATQVIEQSLDLDFDLMISEWAPVDLLLQRAGRLHRHFRTPRPEQVQTPRLLLVEPTELSASGVPSFGSFEDDGNGKGVYARHVLLRTWLVLKERSQIALPVDIEPLVEAVYADDWGEVPQEWGAVLRESREALEEQRSESCANAAGGLIMAPDYTRLLKQRSLGLDEDDPTTHDSLRARTREIDATVSIVLLQEIAGAVALIADHKAIDLELRPSLAQVKALLKSSVSLSQNHWCGHFSRQPVPSGWEKSGALRYHRPCILSDGGQYQNGRFALRYDRLRGVLMERTKNV</sequence>
<evidence type="ECO:0000256" key="5">
    <source>
        <dbReference type="ARBA" id="ARBA00022741"/>
    </source>
</evidence>
<evidence type="ECO:0000259" key="10">
    <source>
        <dbReference type="PROSITE" id="PS51643"/>
    </source>
</evidence>
<evidence type="ECO:0000256" key="1">
    <source>
        <dbReference type="ARBA" id="ARBA00006847"/>
    </source>
</evidence>
<keyword evidence="12" id="KW-1185">Reference proteome</keyword>
<dbReference type="Gene3D" id="1.10.3210.30">
    <property type="match status" value="1"/>
</dbReference>
<comment type="similarity">
    <text evidence="2">In the central section; belongs to the CRISPR-associated helicase Cas3 family.</text>
</comment>
<keyword evidence="5" id="KW-0547">Nucleotide-binding</keyword>
<gene>
    <name evidence="11" type="primary">cas3_2</name>
    <name evidence="11" type="ORF">Pan189_19740</name>
</gene>
<dbReference type="GO" id="GO:0003724">
    <property type="term" value="F:RNA helicase activity"/>
    <property type="evidence" value="ECO:0007669"/>
    <property type="project" value="TreeGrafter"/>
</dbReference>
<name>A0A517R186_9PLAN</name>
<dbReference type="InterPro" id="IPR054712">
    <property type="entry name" value="Cas3-like_dom"/>
</dbReference>
<dbReference type="RefSeq" id="WP_145363694.1">
    <property type="nucleotide sequence ID" value="NZ_CP036268.1"/>
</dbReference>
<dbReference type="PANTHER" id="PTHR47963">
    <property type="entry name" value="DEAD-BOX ATP-DEPENDENT RNA HELICASE 47, MITOCHONDRIAL"/>
    <property type="match status" value="1"/>
</dbReference>
<dbReference type="GO" id="GO:0046872">
    <property type="term" value="F:metal ion binding"/>
    <property type="evidence" value="ECO:0007669"/>
    <property type="project" value="UniProtKB-KW"/>
</dbReference>
<evidence type="ECO:0000256" key="3">
    <source>
        <dbReference type="ARBA" id="ARBA00022722"/>
    </source>
</evidence>
<dbReference type="Gene3D" id="3.40.50.300">
    <property type="entry name" value="P-loop containing nucleotide triphosphate hydrolases"/>
    <property type="match status" value="2"/>
</dbReference>
<dbReference type="Pfam" id="PF18395">
    <property type="entry name" value="Cas3_C"/>
    <property type="match status" value="1"/>
</dbReference>
<evidence type="ECO:0000256" key="7">
    <source>
        <dbReference type="ARBA" id="ARBA00022806"/>
    </source>
</evidence>
<dbReference type="Proteomes" id="UP000317318">
    <property type="component" value="Chromosome"/>
</dbReference>
<dbReference type="SMART" id="SM00490">
    <property type="entry name" value="HELICc"/>
    <property type="match status" value="1"/>
</dbReference>
<keyword evidence="7 11" id="KW-0347">Helicase</keyword>
<evidence type="ECO:0000313" key="12">
    <source>
        <dbReference type="Proteomes" id="UP000317318"/>
    </source>
</evidence>
<dbReference type="SMART" id="SM00487">
    <property type="entry name" value="DEXDc"/>
    <property type="match status" value="1"/>
</dbReference>
<keyword evidence="11" id="KW-0255">Endonuclease</keyword>
<dbReference type="SUPFAM" id="SSF52540">
    <property type="entry name" value="P-loop containing nucleoside triphosphate hydrolases"/>
    <property type="match status" value="1"/>
</dbReference>
<reference evidence="11 12" key="1">
    <citation type="submission" date="2019-02" db="EMBL/GenBank/DDBJ databases">
        <title>Deep-cultivation of Planctomycetes and their phenomic and genomic characterization uncovers novel biology.</title>
        <authorList>
            <person name="Wiegand S."/>
            <person name="Jogler M."/>
            <person name="Boedeker C."/>
            <person name="Pinto D."/>
            <person name="Vollmers J."/>
            <person name="Rivas-Marin E."/>
            <person name="Kohn T."/>
            <person name="Peeters S.H."/>
            <person name="Heuer A."/>
            <person name="Rast P."/>
            <person name="Oberbeckmann S."/>
            <person name="Bunk B."/>
            <person name="Jeske O."/>
            <person name="Meyerdierks A."/>
            <person name="Storesund J.E."/>
            <person name="Kallscheuer N."/>
            <person name="Luecker S."/>
            <person name="Lage O.M."/>
            <person name="Pohl T."/>
            <person name="Merkel B.J."/>
            <person name="Hornburger P."/>
            <person name="Mueller R.-W."/>
            <person name="Bruemmer F."/>
            <person name="Labrenz M."/>
            <person name="Spormann A.M."/>
            <person name="Op den Camp H."/>
            <person name="Overmann J."/>
            <person name="Amann R."/>
            <person name="Jetten M.S.M."/>
            <person name="Mascher T."/>
            <person name="Medema M.H."/>
            <person name="Devos D.P."/>
            <person name="Kaster A.-K."/>
            <person name="Ovreas L."/>
            <person name="Rohde M."/>
            <person name="Galperin M.Y."/>
            <person name="Jogler C."/>
        </authorList>
    </citation>
    <scope>NUCLEOTIDE SEQUENCE [LARGE SCALE GENOMIC DNA]</scope>
    <source>
        <strain evidence="11 12">Pan189</strain>
    </source>
</reference>
<evidence type="ECO:0000256" key="8">
    <source>
        <dbReference type="ARBA" id="ARBA00022840"/>
    </source>
</evidence>